<comment type="similarity">
    <text evidence="1">Belongs to the anaerobic coproporphyrinogen-III oxidase family. HemW subfamily.</text>
</comment>
<dbReference type="InterPro" id="IPR058240">
    <property type="entry name" value="rSAM_sf"/>
</dbReference>
<evidence type="ECO:0000313" key="4">
    <source>
        <dbReference type="EMBL" id="ADG71031.1"/>
    </source>
</evidence>
<keyword evidence="2" id="KW-0479">Metal-binding</keyword>
<dbReference type="AlphaFoldDB" id="D5U8K8"/>
<dbReference type="GO" id="GO:0005737">
    <property type="term" value="C:cytoplasm"/>
    <property type="evidence" value="ECO:0007669"/>
    <property type="project" value="UniProtKB-SubCell"/>
</dbReference>
<keyword evidence="2" id="KW-0408">Iron</keyword>
<keyword evidence="2" id="KW-0143">Chaperone</keyword>
<comment type="subcellular location">
    <subcellularLocation>
        <location evidence="2">Cytoplasm</location>
    </subcellularLocation>
</comment>
<gene>
    <name evidence="4" type="ordered locus">Bmur_0934</name>
</gene>
<keyword evidence="4" id="KW-0560">Oxidoreductase</keyword>
<accession>D5U8K8</accession>
<dbReference type="InterPro" id="IPR004559">
    <property type="entry name" value="HemW-like"/>
</dbReference>
<keyword evidence="2" id="KW-0004">4Fe-4S</keyword>
<dbReference type="Proteomes" id="UP000001915">
    <property type="component" value="Chromosome"/>
</dbReference>
<dbReference type="GO" id="GO:0051539">
    <property type="term" value="F:4 iron, 4 sulfur cluster binding"/>
    <property type="evidence" value="ECO:0007669"/>
    <property type="project" value="UniProtKB-UniRule"/>
</dbReference>
<dbReference type="HOGENOM" id="CLU_027579_2_2_12"/>
<dbReference type="OrthoDB" id="9808022at2"/>
<dbReference type="GO" id="GO:0006779">
    <property type="term" value="P:porphyrin-containing compound biosynthetic process"/>
    <property type="evidence" value="ECO:0007669"/>
    <property type="project" value="InterPro"/>
</dbReference>
<proteinExistence type="inferred from homology"/>
<dbReference type="InterPro" id="IPR006638">
    <property type="entry name" value="Elp3/MiaA/NifB-like_rSAM"/>
</dbReference>
<dbReference type="NCBIfam" id="TIGR00539">
    <property type="entry name" value="hemN_rel"/>
    <property type="match status" value="1"/>
</dbReference>
<dbReference type="InterPro" id="IPR023404">
    <property type="entry name" value="rSAM_horseshoe"/>
</dbReference>
<protein>
    <recommendedName>
        <fullName evidence="2">Heme chaperone HemW</fullName>
    </recommendedName>
</protein>
<dbReference type="Gene3D" id="3.80.30.20">
    <property type="entry name" value="tm_1862 like domain"/>
    <property type="match status" value="1"/>
</dbReference>
<evidence type="ECO:0000256" key="1">
    <source>
        <dbReference type="ARBA" id="ARBA00006100"/>
    </source>
</evidence>
<sequence>MSGLYIHIPFCTYKCSYCNFYSIVNMNNIDIYKKYTRLLIEELKIRIKDYKQKIETIYLGGGTPSVLGHDLLKYLLDNIKDIVYTHNENKYLIKEITIESNINNINDNYINFLENIENIRLSLGIQTFNEKSLSIINRHTEKKDIINALKLINKSSLENISIDFICGLPLNSKTQIKDDILFSFDLLPKIKHTSLYYLELTESLKKKWEKLLPSEEESIIYYKLASDTLEGLGLKRYEISNYSLPDYNSIHNSNYWLMKDYIGIGVSASGCYNNVRYTNVKMINDYFNSISKNKIAEKESEYLDKDTRKKEFIFLSLRTVKGIDINKYNCIFNEDFYLNHKKTINSHREYFNISPKYLSIKNSYFNYADEISILLL</sequence>
<dbReference type="STRING" id="526224.Bmur_0934"/>
<dbReference type="InterPro" id="IPR034505">
    <property type="entry name" value="Coproporphyrinogen-III_oxidase"/>
</dbReference>
<dbReference type="GO" id="GO:0046872">
    <property type="term" value="F:metal ion binding"/>
    <property type="evidence" value="ECO:0007669"/>
    <property type="project" value="UniProtKB-UniRule"/>
</dbReference>
<evidence type="ECO:0000256" key="2">
    <source>
        <dbReference type="RuleBase" id="RU364116"/>
    </source>
</evidence>
<dbReference type="PANTHER" id="PTHR13932:SF5">
    <property type="entry name" value="RADICAL S-ADENOSYL METHIONINE DOMAIN-CONTAINING PROTEIN 1, MITOCHONDRIAL"/>
    <property type="match status" value="1"/>
</dbReference>
<name>D5U8K8_BRAM5</name>
<dbReference type="SFLD" id="SFLDG01065">
    <property type="entry name" value="anaerobic_coproporphyrinogen-I"/>
    <property type="match status" value="1"/>
</dbReference>
<feature type="domain" description="Radical SAM core" evidence="3">
    <location>
        <begin position="1"/>
        <end position="235"/>
    </location>
</feature>
<organism evidence="4 5">
    <name type="scientific">Brachyspira murdochii (strain ATCC 51284 / DSM 12563 / 56-150)</name>
    <name type="common">Serpulina murdochii</name>
    <dbReference type="NCBI Taxonomy" id="526224"/>
    <lineage>
        <taxon>Bacteria</taxon>
        <taxon>Pseudomonadati</taxon>
        <taxon>Spirochaetota</taxon>
        <taxon>Spirochaetia</taxon>
        <taxon>Brachyspirales</taxon>
        <taxon>Brachyspiraceae</taxon>
        <taxon>Brachyspira</taxon>
    </lineage>
</organism>
<evidence type="ECO:0000259" key="3">
    <source>
        <dbReference type="PROSITE" id="PS51918"/>
    </source>
</evidence>
<keyword evidence="2" id="KW-0963">Cytoplasm</keyword>
<keyword evidence="2" id="KW-0349">Heme</keyword>
<evidence type="ECO:0000313" key="5">
    <source>
        <dbReference type="Proteomes" id="UP000001915"/>
    </source>
</evidence>
<dbReference type="GO" id="GO:0004109">
    <property type="term" value="F:coproporphyrinogen oxidase activity"/>
    <property type="evidence" value="ECO:0007669"/>
    <property type="project" value="InterPro"/>
</dbReference>
<dbReference type="PROSITE" id="PS51918">
    <property type="entry name" value="RADICAL_SAM"/>
    <property type="match status" value="1"/>
</dbReference>
<dbReference type="EMBL" id="CP001959">
    <property type="protein sequence ID" value="ADG71031.1"/>
    <property type="molecule type" value="Genomic_DNA"/>
</dbReference>
<dbReference type="SMART" id="SM00729">
    <property type="entry name" value="Elp3"/>
    <property type="match status" value="1"/>
</dbReference>
<dbReference type="InterPro" id="IPR007197">
    <property type="entry name" value="rSAM"/>
</dbReference>
<dbReference type="eggNOG" id="COG0635">
    <property type="taxonomic scope" value="Bacteria"/>
</dbReference>
<keyword evidence="2" id="KW-0411">Iron-sulfur</keyword>
<dbReference type="Pfam" id="PF04055">
    <property type="entry name" value="Radical_SAM"/>
    <property type="match status" value="1"/>
</dbReference>
<dbReference type="PANTHER" id="PTHR13932">
    <property type="entry name" value="COPROPORPHYRINIGEN III OXIDASE"/>
    <property type="match status" value="1"/>
</dbReference>
<dbReference type="RefSeq" id="WP_013113457.1">
    <property type="nucleotide sequence ID" value="NC_014150.1"/>
</dbReference>
<comment type="function">
    <text evidence="2">Probably acts as a heme chaperone, transferring heme to an unknown acceptor. Binds one molecule of heme per monomer, possibly covalently. Binds 1 [4Fe-4S] cluster. The cluster is coordinated with 3 cysteines and an exchangeable S-adenosyl-L-methionine.</text>
</comment>
<dbReference type="SFLD" id="SFLDS00029">
    <property type="entry name" value="Radical_SAM"/>
    <property type="match status" value="1"/>
</dbReference>
<dbReference type="KEGG" id="brm:Bmur_0934"/>
<reference evidence="4 5" key="1">
    <citation type="journal article" date="2010" name="Stand. Genomic Sci.">
        <title>Complete genome sequence of Brachyspira murdochii type strain (56-150).</title>
        <authorList>
            <person name="Pati A."/>
            <person name="Sikorski J."/>
            <person name="Gronow S."/>
            <person name="Munk C."/>
            <person name="Lapidus A."/>
            <person name="Copeland A."/>
            <person name="Glavina Del Tio T."/>
            <person name="Nolan M."/>
            <person name="Lucas S."/>
            <person name="Chen F."/>
            <person name="Tice H."/>
            <person name="Cheng J.F."/>
            <person name="Han C."/>
            <person name="Detter J.C."/>
            <person name="Bruce D."/>
            <person name="Tapia R."/>
            <person name="Goodwin L."/>
            <person name="Pitluck S."/>
            <person name="Liolios K."/>
            <person name="Ivanova N."/>
            <person name="Mavromatis K."/>
            <person name="Mikhailova N."/>
            <person name="Chen A."/>
            <person name="Palaniappan K."/>
            <person name="Land M."/>
            <person name="Hauser L."/>
            <person name="Chang Y.J."/>
            <person name="Jeffries C.D."/>
            <person name="Spring S."/>
            <person name="Rohde M."/>
            <person name="Goker M."/>
            <person name="Bristow J."/>
            <person name="Eisen J.A."/>
            <person name="Markowitz V."/>
            <person name="Hugenholtz P."/>
            <person name="Kyrpides N.C."/>
            <person name="Klenk H.P."/>
        </authorList>
    </citation>
    <scope>NUCLEOTIDE SEQUENCE [LARGE SCALE GENOMIC DNA]</scope>
    <source>
        <strain evidence="5">ATCC 51284 / DSM 12563 / 56-150</strain>
    </source>
</reference>
<keyword evidence="2" id="KW-0949">S-adenosyl-L-methionine</keyword>
<dbReference type="SUPFAM" id="SSF102114">
    <property type="entry name" value="Radical SAM enzymes"/>
    <property type="match status" value="1"/>
</dbReference>
<dbReference type="SFLD" id="SFLDF00562">
    <property type="entry name" value="HemN-like__clustered_with_heat"/>
    <property type="match status" value="1"/>
</dbReference>